<keyword evidence="3" id="KW-1185">Reference proteome</keyword>
<gene>
    <name evidence="2" type="ORF">NC992_19660</name>
</gene>
<evidence type="ECO:0000313" key="2">
    <source>
        <dbReference type="EMBL" id="MEP0949107.1"/>
    </source>
</evidence>
<dbReference type="SUPFAM" id="SSF55021">
    <property type="entry name" value="ACT-like"/>
    <property type="match status" value="1"/>
</dbReference>
<dbReference type="Gene3D" id="3.30.70.260">
    <property type="match status" value="1"/>
</dbReference>
<evidence type="ECO:0000259" key="1">
    <source>
        <dbReference type="Pfam" id="PF09383"/>
    </source>
</evidence>
<dbReference type="Pfam" id="PF09383">
    <property type="entry name" value="NIL"/>
    <property type="match status" value="1"/>
</dbReference>
<sequence>MASISPDYGLEAIHLKDPESLVQTQVKIRIPKARHPDPVISNLINRYGLKVNILGALLGANGQEDGWFDLAIEGQAGTVHEALLDLVELEADLWFNTETDDGY</sequence>
<evidence type="ECO:0000313" key="3">
    <source>
        <dbReference type="Proteomes" id="UP001482513"/>
    </source>
</evidence>
<comment type="caution">
    <text evidence="2">The sequence shown here is derived from an EMBL/GenBank/DDBJ whole genome shotgun (WGS) entry which is preliminary data.</text>
</comment>
<reference evidence="2 3" key="1">
    <citation type="submission" date="2022-04" db="EMBL/GenBank/DDBJ databases">
        <title>Positive selection, recombination, and allopatry shape intraspecific diversity of widespread and dominant cyanobacteria.</title>
        <authorList>
            <person name="Wei J."/>
            <person name="Shu W."/>
            <person name="Hu C."/>
        </authorList>
    </citation>
    <scope>NUCLEOTIDE SEQUENCE [LARGE SCALE GENOMIC DNA]</scope>
    <source>
        <strain evidence="2 3">DQ-A4</strain>
    </source>
</reference>
<feature type="domain" description="NIL" evidence="1">
    <location>
        <begin position="26"/>
        <end position="89"/>
    </location>
</feature>
<proteinExistence type="predicted"/>
<name>A0ABV0K8Q8_9CYAN</name>
<dbReference type="RefSeq" id="WP_190694142.1">
    <property type="nucleotide sequence ID" value="NZ_JAMPKX010000010.1"/>
</dbReference>
<dbReference type="EMBL" id="JAMPKX010000010">
    <property type="protein sequence ID" value="MEP0949107.1"/>
    <property type="molecule type" value="Genomic_DNA"/>
</dbReference>
<organism evidence="2 3">
    <name type="scientific">Leptolyngbya subtilissima DQ-A4</name>
    <dbReference type="NCBI Taxonomy" id="2933933"/>
    <lineage>
        <taxon>Bacteria</taxon>
        <taxon>Bacillati</taxon>
        <taxon>Cyanobacteriota</taxon>
        <taxon>Cyanophyceae</taxon>
        <taxon>Leptolyngbyales</taxon>
        <taxon>Leptolyngbyaceae</taxon>
        <taxon>Leptolyngbya group</taxon>
        <taxon>Leptolyngbya</taxon>
    </lineage>
</organism>
<protein>
    <submittedName>
        <fullName evidence="2">NIL domain-containing protein</fullName>
    </submittedName>
</protein>
<dbReference type="Proteomes" id="UP001482513">
    <property type="component" value="Unassembled WGS sequence"/>
</dbReference>
<dbReference type="InterPro" id="IPR018449">
    <property type="entry name" value="NIL_domain"/>
</dbReference>
<dbReference type="InterPro" id="IPR045865">
    <property type="entry name" value="ACT-like_dom_sf"/>
</dbReference>
<accession>A0ABV0K8Q8</accession>